<evidence type="ECO:0000259" key="3">
    <source>
        <dbReference type="Pfam" id="PF02772"/>
    </source>
</evidence>
<dbReference type="GO" id="GO:0005524">
    <property type="term" value="F:ATP binding"/>
    <property type="evidence" value="ECO:0007669"/>
    <property type="project" value="InterPro"/>
</dbReference>
<comment type="caution">
    <text evidence="4">The sequence shown here is derived from an EMBL/GenBank/DDBJ whole genome shotgun (WGS) entry which is preliminary data.</text>
</comment>
<dbReference type="AlphaFoldDB" id="X0W9C3"/>
<dbReference type="Pfam" id="PF00438">
    <property type="entry name" value="S-AdoMet_synt_N"/>
    <property type="match status" value="1"/>
</dbReference>
<dbReference type="PROSITE" id="PS00376">
    <property type="entry name" value="ADOMET_SYNTHASE_1"/>
    <property type="match status" value="1"/>
</dbReference>
<dbReference type="InterPro" id="IPR022636">
    <property type="entry name" value="S-AdoMet_synthetase_sfam"/>
</dbReference>
<sequence>MKKGRYLFTSESVAEGHPDKLCDQISDAILDALYKDDPFARAGVECFTKTGTVIVGGEITTKTYIDVQKVVRNTIREIGYDDPNYGFDCDGCGVLSCISEQSPDIAQGVDAKEAKGKESSEQGAGDQGLMFGYATNETPEFMPLPIILAHKLCMKLAEVRKNKTLTYLRPDGKSQVTVEYENGTPKRVHTVV</sequence>
<dbReference type="Gene3D" id="3.30.300.10">
    <property type="match status" value="3"/>
</dbReference>
<dbReference type="PANTHER" id="PTHR11964">
    <property type="entry name" value="S-ADENOSYLMETHIONINE SYNTHETASE"/>
    <property type="match status" value="1"/>
</dbReference>
<dbReference type="EMBL" id="BARS01034939">
    <property type="protein sequence ID" value="GAG27235.1"/>
    <property type="molecule type" value="Genomic_DNA"/>
</dbReference>
<feature type="domain" description="S-adenosylmethionine synthetase central" evidence="3">
    <location>
        <begin position="121"/>
        <end position="192"/>
    </location>
</feature>
<evidence type="ECO:0000313" key="4">
    <source>
        <dbReference type="EMBL" id="GAG27235.1"/>
    </source>
</evidence>
<organism evidence="4">
    <name type="scientific">marine sediment metagenome</name>
    <dbReference type="NCBI Taxonomy" id="412755"/>
    <lineage>
        <taxon>unclassified sequences</taxon>
        <taxon>metagenomes</taxon>
        <taxon>ecological metagenomes</taxon>
    </lineage>
</organism>
<accession>X0W9C3</accession>
<dbReference type="InterPro" id="IPR022628">
    <property type="entry name" value="S-AdoMet_synt_N"/>
</dbReference>
<dbReference type="GO" id="GO:0004478">
    <property type="term" value="F:methionine adenosyltransferase activity"/>
    <property type="evidence" value="ECO:0007669"/>
    <property type="project" value="InterPro"/>
</dbReference>
<dbReference type="GO" id="GO:0006556">
    <property type="term" value="P:S-adenosylmethionine biosynthetic process"/>
    <property type="evidence" value="ECO:0007669"/>
    <property type="project" value="InterPro"/>
</dbReference>
<protein>
    <recommendedName>
        <fullName evidence="5">Methionine adenosyltransferase</fullName>
    </recommendedName>
</protein>
<gene>
    <name evidence="4" type="ORF">S01H1_53908</name>
</gene>
<name>X0W9C3_9ZZZZ</name>
<evidence type="ECO:0000256" key="1">
    <source>
        <dbReference type="ARBA" id="ARBA00022723"/>
    </source>
</evidence>
<dbReference type="GO" id="GO:0046872">
    <property type="term" value="F:metal ion binding"/>
    <property type="evidence" value="ECO:0007669"/>
    <property type="project" value="UniProtKB-KW"/>
</dbReference>
<reference evidence="4" key="1">
    <citation type="journal article" date="2014" name="Front. Microbiol.">
        <title>High frequency of phylogenetically diverse reductive dehalogenase-homologous genes in deep subseafloor sedimentary metagenomes.</title>
        <authorList>
            <person name="Kawai M."/>
            <person name="Futagami T."/>
            <person name="Toyoda A."/>
            <person name="Takaki Y."/>
            <person name="Nishi S."/>
            <person name="Hori S."/>
            <person name="Arai W."/>
            <person name="Tsubouchi T."/>
            <person name="Morono Y."/>
            <person name="Uchiyama I."/>
            <person name="Ito T."/>
            <person name="Fujiyama A."/>
            <person name="Inagaki F."/>
            <person name="Takami H."/>
        </authorList>
    </citation>
    <scope>NUCLEOTIDE SEQUENCE</scope>
    <source>
        <strain evidence="4">Expedition CK06-06</strain>
    </source>
</reference>
<keyword evidence="1" id="KW-0479">Metal-binding</keyword>
<evidence type="ECO:0008006" key="5">
    <source>
        <dbReference type="Google" id="ProtNLM"/>
    </source>
</evidence>
<evidence type="ECO:0000259" key="2">
    <source>
        <dbReference type="Pfam" id="PF00438"/>
    </source>
</evidence>
<proteinExistence type="predicted"/>
<dbReference type="InterPro" id="IPR022631">
    <property type="entry name" value="ADOMET_SYNTHASE_CS"/>
</dbReference>
<dbReference type="SUPFAM" id="SSF55973">
    <property type="entry name" value="S-adenosylmethionine synthetase"/>
    <property type="match status" value="2"/>
</dbReference>
<feature type="non-terminal residue" evidence="4">
    <location>
        <position position="192"/>
    </location>
</feature>
<feature type="domain" description="S-adenosylmethionine synthetase N-terminal" evidence="2">
    <location>
        <begin position="6"/>
        <end position="103"/>
    </location>
</feature>
<dbReference type="InterPro" id="IPR002133">
    <property type="entry name" value="S-AdoMet_synthetase"/>
</dbReference>
<dbReference type="Pfam" id="PF02772">
    <property type="entry name" value="S-AdoMet_synt_M"/>
    <property type="match status" value="1"/>
</dbReference>
<dbReference type="InterPro" id="IPR022629">
    <property type="entry name" value="S-AdoMet_synt_central"/>
</dbReference>